<reference evidence="8" key="1">
    <citation type="submission" date="2025-08" db="UniProtKB">
        <authorList>
            <consortium name="RefSeq"/>
        </authorList>
    </citation>
    <scope>IDENTIFICATION</scope>
    <source>
        <tissue evidence="8">Stem</tissue>
    </source>
</reference>
<protein>
    <submittedName>
        <fullName evidence="8">Protein DETOXIFICATION 16-like isoform X2</fullName>
    </submittedName>
</protein>
<dbReference type="CDD" id="cd13132">
    <property type="entry name" value="MATE_eukaryotic"/>
    <property type="match status" value="1"/>
</dbReference>
<dbReference type="Pfam" id="PF01554">
    <property type="entry name" value="MatE"/>
    <property type="match status" value="1"/>
</dbReference>
<feature type="transmembrane region" description="Helical" evidence="6">
    <location>
        <begin position="278"/>
        <end position="304"/>
    </location>
</feature>
<name>A0ABM3KTZ0_CUCME</name>
<accession>A0ABM3KTZ0</accession>
<comment type="subcellular location">
    <subcellularLocation>
        <location evidence="1">Membrane</location>
        <topology evidence="1">Multi-pass membrane protein</topology>
    </subcellularLocation>
</comment>
<evidence type="ECO:0000256" key="5">
    <source>
        <dbReference type="ARBA" id="ARBA00023136"/>
    </source>
</evidence>
<feature type="transmembrane region" description="Helical" evidence="6">
    <location>
        <begin position="130"/>
        <end position="152"/>
    </location>
</feature>
<dbReference type="InterPro" id="IPR002528">
    <property type="entry name" value="MATE_fam"/>
</dbReference>
<evidence type="ECO:0000256" key="2">
    <source>
        <dbReference type="ARBA" id="ARBA00010199"/>
    </source>
</evidence>
<keyword evidence="5 6" id="KW-0472">Membrane</keyword>
<keyword evidence="3 6" id="KW-0812">Transmembrane</keyword>
<dbReference type="RefSeq" id="XP_050941253.1">
    <property type="nucleotide sequence ID" value="XM_051085296.1"/>
</dbReference>
<feature type="transmembrane region" description="Helical" evidence="6">
    <location>
        <begin position="164"/>
        <end position="181"/>
    </location>
</feature>
<keyword evidence="7" id="KW-1185">Reference proteome</keyword>
<organism evidence="7 8">
    <name type="scientific">Cucumis melo</name>
    <name type="common">Muskmelon</name>
    <dbReference type="NCBI Taxonomy" id="3656"/>
    <lineage>
        <taxon>Eukaryota</taxon>
        <taxon>Viridiplantae</taxon>
        <taxon>Streptophyta</taxon>
        <taxon>Embryophyta</taxon>
        <taxon>Tracheophyta</taxon>
        <taxon>Spermatophyta</taxon>
        <taxon>Magnoliopsida</taxon>
        <taxon>eudicotyledons</taxon>
        <taxon>Gunneridae</taxon>
        <taxon>Pentapetalae</taxon>
        <taxon>rosids</taxon>
        <taxon>fabids</taxon>
        <taxon>Cucurbitales</taxon>
        <taxon>Cucurbitaceae</taxon>
        <taxon>Benincaseae</taxon>
        <taxon>Cucumis</taxon>
    </lineage>
</organism>
<evidence type="ECO:0000256" key="6">
    <source>
        <dbReference type="SAM" id="Phobius"/>
    </source>
</evidence>
<keyword evidence="4 6" id="KW-1133">Transmembrane helix</keyword>
<evidence type="ECO:0000313" key="7">
    <source>
        <dbReference type="Proteomes" id="UP001652600"/>
    </source>
</evidence>
<evidence type="ECO:0000313" key="8">
    <source>
        <dbReference type="RefSeq" id="XP_050941253.1"/>
    </source>
</evidence>
<feature type="transmembrane region" description="Helical" evidence="6">
    <location>
        <begin position="357"/>
        <end position="379"/>
    </location>
</feature>
<evidence type="ECO:0000256" key="3">
    <source>
        <dbReference type="ARBA" id="ARBA00022692"/>
    </source>
</evidence>
<dbReference type="PANTHER" id="PTHR11206">
    <property type="entry name" value="MULTIDRUG RESISTANCE PROTEIN"/>
    <property type="match status" value="1"/>
</dbReference>
<feature type="transmembrane region" description="Helical" evidence="6">
    <location>
        <begin position="202"/>
        <end position="223"/>
    </location>
</feature>
<evidence type="ECO:0000256" key="4">
    <source>
        <dbReference type="ARBA" id="ARBA00022989"/>
    </source>
</evidence>
<dbReference type="InterPro" id="IPR045069">
    <property type="entry name" value="MATE_euk"/>
</dbReference>
<feature type="transmembrane region" description="Helical" evidence="6">
    <location>
        <begin position="243"/>
        <end position="266"/>
    </location>
</feature>
<gene>
    <name evidence="8" type="primary">LOC103493248</name>
</gene>
<proteinExistence type="inferred from homology"/>
<comment type="similarity">
    <text evidence="2">Belongs to the multi antimicrobial extrusion (MATE) (TC 2.A.66.1) family.</text>
</comment>
<sequence>MGGGEEAAPISRATGDSERVDKLFANDIGHVRGASGAASSRRSFHGYFLCFCHWFQSPQWNGQCIRDILWAIIWSKTIPYAWNSLAKSHGCSSSRQFPARRCMVQCRRHSSAAWPRFRDRSGGWPAQNNVLPMTVIAAATAVLHCFVCWGLVFRSGLGNRGAALANAMSYWINAVALAVYVRVSPSCRRTWTGFSSEAFRGIFNFLKLSIPSALMLSLEIWSFEMVVLLSGLLPNPKLETSVLSISLNTAYMIYMIPLGISGAVSTRVSNELGARRSMAAILAGRVAMGMVATEGTMAAIIIIVGRRLWGYSYSTDETMVGYLAQILVLLAILHIFDGIQSILSGITRGCGRQKIGAFINLGAYYLVGIPTSIFLAFFLGIGGKGLWMGIMVAVFLQALFLGILILSTNWDSEVKKAADRVTSFMPENLLE</sequence>
<evidence type="ECO:0000256" key="1">
    <source>
        <dbReference type="ARBA" id="ARBA00004141"/>
    </source>
</evidence>
<feature type="transmembrane region" description="Helical" evidence="6">
    <location>
        <begin position="385"/>
        <end position="406"/>
    </location>
</feature>
<dbReference type="GeneID" id="103493248"/>
<dbReference type="NCBIfam" id="TIGR00797">
    <property type="entry name" value="matE"/>
    <property type="match status" value="1"/>
</dbReference>
<dbReference type="Proteomes" id="UP001652600">
    <property type="component" value="Chromosome 5"/>
</dbReference>
<feature type="transmembrane region" description="Helical" evidence="6">
    <location>
        <begin position="319"/>
        <end position="336"/>
    </location>
</feature>